<proteinExistence type="predicted"/>
<gene>
    <name evidence="1" type="ORF">ENL96_00005</name>
</gene>
<name>A0A7C5UVV5_UNCC3</name>
<dbReference type="EMBL" id="DRVY01000001">
    <property type="protein sequence ID" value="HHR91884.1"/>
    <property type="molecule type" value="Genomic_DNA"/>
</dbReference>
<accession>A0A7C5UVV5</accession>
<reference evidence="1" key="1">
    <citation type="journal article" date="2020" name="mSystems">
        <title>Genome- and Community-Level Interaction Insights into Carbon Utilization and Element Cycling Functions of Hydrothermarchaeota in Hydrothermal Sediment.</title>
        <authorList>
            <person name="Zhou Z."/>
            <person name="Liu Y."/>
            <person name="Xu W."/>
            <person name="Pan J."/>
            <person name="Luo Z.H."/>
            <person name="Li M."/>
        </authorList>
    </citation>
    <scope>NUCLEOTIDE SEQUENCE [LARGE SCALE GENOMIC DNA]</scope>
    <source>
        <strain evidence="1">SpSt-1042</strain>
    </source>
</reference>
<organism evidence="1">
    <name type="scientific">candidate division CPR3 bacterium</name>
    <dbReference type="NCBI Taxonomy" id="2268181"/>
    <lineage>
        <taxon>Bacteria</taxon>
        <taxon>Bacteria division CPR3</taxon>
    </lineage>
</organism>
<evidence type="ECO:0000313" key="1">
    <source>
        <dbReference type="EMBL" id="HHR91884.1"/>
    </source>
</evidence>
<dbReference type="AlphaFoldDB" id="A0A7C5UVV5"/>
<sequence>MDKNKDLLLKLIKAENEQEVENILNTDPYAKSLGWWPFNGVERNFGTINNQQTDPIAALVEKPINSIDSILIKECLLRGIDPKSEDAPKTMTEAVEKFFSIKDGDLSNIDEKKRRELSKSIRIIADGEKERPNIIIADHGEGQHPSDFKGTLLSLHEGNKDKILFVQGKYGMGGTGVIPFCGTKKYQLILSRKHPKLLKNGQKDLWGFSLIRKTPSTKLSERDRHSWFECLTDQDKEILSFKGEPLSILPDNEKMEYGCFIKLFNYDLEKASFVTTDLWRDLNRKLFAPALPILIQENRTKHFNITKGKNDTKILIGNKFRIKKDDNKFVRISFDITADLKDFGERKIEVVVFKDFDEEGKDLRKRNEWTTVGEAVFLTINGQTHFSLPRYWLEKIGLDFIKDYLFVHIDCTNVNRSVTDDIFLGSRDRVRDNTSFRAFQEALILALSSNELLQKLNEEYRERQLARIKPDKSIAKLVTKLVSNNKNLLAYFKPGQEVPLPEFGGTTEEIPEEFSGSYIPTFLKPRKKFSGPILIKEMPKNATFSVVVLETDAQNDYLTRKEDAGTLTWSSDNPRAKISNYYLYNGMLPLRISVSDPKEGEIFSFSVQLSRPRADPLKVDFQIKIVEEHEKSSSSESKPKHEGINLPELVVVRENPGENEENWQQHGWTQNDIAKVEPGRVYVNMDSADIKDYLLSHPKRLWVTAEGLYKIGIYFNAMILNSELSKIDLNEDKTPIFNAAISVVSKTLLPLYLDNKEIQALSEKES</sequence>
<comment type="caution">
    <text evidence="1">The sequence shown here is derived from an EMBL/GenBank/DDBJ whole genome shotgun (WGS) entry which is preliminary data.</text>
</comment>
<protein>
    <submittedName>
        <fullName evidence="1">Uncharacterized protein</fullName>
    </submittedName>
</protein>